<accession>A0A8K0DJU9</accession>
<feature type="non-terminal residue" evidence="2">
    <location>
        <position position="366"/>
    </location>
</feature>
<dbReference type="AlphaFoldDB" id="A0A8K0DJU9"/>
<feature type="region of interest" description="Disordered" evidence="1">
    <location>
        <begin position="239"/>
        <end position="260"/>
    </location>
</feature>
<protein>
    <submittedName>
        <fullName evidence="2">Uncharacterized protein</fullName>
    </submittedName>
</protein>
<dbReference type="Proteomes" id="UP000801492">
    <property type="component" value="Unassembled WGS sequence"/>
</dbReference>
<reference evidence="2" key="1">
    <citation type="submission" date="2019-08" db="EMBL/GenBank/DDBJ databases">
        <title>The genome of the North American firefly Photinus pyralis.</title>
        <authorList>
            <consortium name="Photinus pyralis genome working group"/>
            <person name="Fallon T.R."/>
            <person name="Sander Lower S.E."/>
            <person name="Weng J.-K."/>
        </authorList>
    </citation>
    <scope>NUCLEOTIDE SEQUENCE</scope>
    <source>
        <strain evidence="2">TRF0915ILg1</strain>
        <tissue evidence="2">Whole body</tissue>
    </source>
</reference>
<sequence>MTSDETVSVEGEITSDTESSNKYLNNNNNNNNNCGEKNRQCDCDRNYSINQENQCAKTSNLHMESSEEIINEILCHIFDDAVKQCSRFEGKQLENFQETFDNTENVSEIDQENKKRKVLHRTTHIFLDSDSSFQEDDDTDVFDSKRDSLYSLEEHDEDPDIFEEVNKKNKIERKAAQAINNKLINRSKSDIPIRDKNAKSSIFGSVFKKKSKKDADGVDYVISDTKNSKKQFQEINPKKHSNRAFDNSSPVNIKENKTNLSRTPSLRKKLTNFLNKDAPNLLKRSFSFKDLSKRREKEKSREKLSEMKNLEWASSLQSLVETDIGISYNDLSFINYDVQNEITYKKVRMKTAPARILQRAQSLHEN</sequence>
<dbReference type="OrthoDB" id="5585231at2759"/>
<proteinExistence type="predicted"/>
<name>A0A8K0DJU9_IGNLU</name>
<feature type="compositionally biased region" description="Polar residues" evidence="1">
    <location>
        <begin position="14"/>
        <end position="24"/>
    </location>
</feature>
<gene>
    <name evidence="2" type="ORF">ILUMI_01642</name>
</gene>
<organism evidence="2 3">
    <name type="scientific">Ignelater luminosus</name>
    <name type="common">Cucubano</name>
    <name type="synonym">Pyrophorus luminosus</name>
    <dbReference type="NCBI Taxonomy" id="2038154"/>
    <lineage>
        <taxon>Eukaryota</taxon>
        <taxon>Metazoa</taxon>
        <taxon>Ecdysozoa</taxon>
        <taxon>Arthropoda</taxon>
        <taxon>Hexapoda</taxon>
        <taxon>Insecta</taxon>
        <taxon>Pterygota</taxon>
        <taxon>Neoptera</taxon>
        <taxon>Endopterygota</taxon>
        <taxon>Coleoptera</taxon>
        <taxon>Polyphaga</taxon>
        <taxon>Elateriformia</taxon>
        <taxon>Elateroidea</taxon>
        <taxon>Elateridae</taxon>
        <taxon>Agrypninae</taxon>
        <taxon>Pyrophorini</taxon>
        <taxon>Ignelater</taxon>
    </lineage>
</organism>
<feature type="region of interest" description="Disordered" evidence="1">
    <location>
        <begin position="1"/>
        <end position="31"/>
    </location>
</feature>
<evidence type="ECO:0000256" key="1">
    <source>
        <dbReference type="SAM" id="MobiDB-lite"/>
    </source>
</evidence>
<evidence type="ECO:0000313" key="2">
    <source>
        <dbReference type="EMBL" id="KAF2904533.1"/>
    </source>
</evidence>
<comment type="caution">
    <text evidence="2">The sequence shown here is derived from an EMBL/GenBank/DDBJ whole genome shotgun (WGS) entry which is preliminary data.</text>
</comment>
<evidence type="ECO:0000313" key="3">
    <source>
        <dbReference type="Proteomes" id="UP000801492"/>
    </source>
</evidence>
<keyword evidence="3" id="KW-1185">Reference proteome</keyword>
<dbReference type="EMBL" id="VTPC01000746">
    <property type="protein sequence ID" value="KAF2904533.1"/>
    <property type="molecule type" value="Genomic_DNA"/>
</dbReference>